<evidence type="ECO:0000256" key="5">
    <source>
        <dbReference type="RuleBase" id="RU003346"/>
    </source>
</evidence>
<dbReference type="PRINTS" id="PR00171">
    <property type="entry name" value="SUGRTRNSPORT"/>
</dbReference>
<dbReference type="InterPro" id="IPR005829">
    <property type="entry name" value="Sugar_transporter_CS"/>
</dbReference>
<feature type="domain" description="Major facilitator superfamily (MFS) profile" evidence="7">
    <location>
        <begin position="21"/>
        <end position="445"/>
    </location>
</feature>
<evidence type="ECO:0000256" key="3">
    <source>
        <dbReference type="ARBA" id="ARBA00022989"/>
    </source>
</evidence>
<feature type="transmembrane region" description="Helical" evidence="6">
    <location>
        <begin position="323"/>
        <end position="341"/>
    </location>
</feature>
<keyword evidence="9" id="KW-0762">Sugar transport</keyword>
<feature type="transmembrane region" description="Helical" evidence="6">
    <location>
        <begin position="256"/>
        <end position="277"/>
    </location>
</feature>
<feature type="transmembrane region" description="Helical" evidence="6">
    <location>
        <begin position="148"/>
        <end position="167"/>
    </location>
</feature>
<protein>
    <submittedName>
        <fullName evidence="9">Solute carrier family 2, facilitated glucose transporter member 8</fullName>
    </submittedName>
</protein>
<accession>A0ABM0JUP3</accession>
<dbReference type="InterPro" id="IPR005828">
    <property type="entry name" value="MFS_sugar_transport-like"/>
</dbReference>
<dbReference type="Gene3D" id="1.20.1250.20">
    <property type="entry name" value="MFS general substrate transporter like domains"/>
    <property type="match status" value="1"/>
</dbReference>
<evidence type="ECO:0000259" key="7">
    <source>
        <dbReference type="PROSITE" id="PS50850"/>
    </source>
</evidence>
<keyword evidence="4 6" id="KW-0472">Membrane</keyword>
<dbReference type="RefSeq" id="XP_005101931.1">
    <property type="nucleotide sequence ID" value="XM_005101874.3"/>
</dbReference>
<feature type="transmembrane region" description="Helical" evidence="6">
    <location>
        <begin position="116"/>
        <end position="136"/>
    </location>
</feature>
<feature type="transmembrane region" description="Helical" evidence="6">
    <location>
        <begin position="173"/>
        <end position="194"/>
    </location>
</feature>
<keyword evidence="3 6" id="KW-1133">Transmembrane helix</keyword>
<reference evidence="9" key="1">
    <citation type="submission" date="2025-08" db="UniProtKB">
        <authorList>
            <consortium name="RefSeq"/>
        </authorList>
    </citation>
    <scope>IDENTIFICATION</scope>
</reference>
<organism evidence="8 9">
    <name type="scientific">Aplysia californica</name>
    <name type="common">California sea hare</name>
    <dbReference type="NCBI Taxonomy" id="6500"/>
    <lineage>
        <taxon>Eukaryota</taxon>
        <taxon>Metazoa</taxon>
        <taxon>Spiralia</taxon>
        <taxon>Lophotrochozoa</taxon>
        <taxon>Mollusca</taxon>
        <taxon>Gastropoda</taxon>
        <taxon>Heterobranchia</taxon>
        <taxon>Euthyneura</taxon>
        <taxon>Tectipleura</taxon>
        <taxon>Aplysiida</taxon>
        <taxon>Aplysioidea</taxon>
        <taxon>Aplysiidae</taxon>
        <taxon>Aplysia</taxon>
    </lineage>
</organism>
<feature type="transmembrane region" description="Helical" evidence="6">
    <location>
        <begin position="353"/>
        <end position="378"/>
    </location>
</feature>
<evidence type="ECO:0000256" key="4">
    <source>
        <dbReference type="ARBA" id="ARBA00023136"/>
    </source>
</evidence>
<dbReference type="InterPro" id="IPR050549">
    <property type="entry name" value="MFS_Trehalose_Transporter"/>
</dbReference>
<dbReference type="InterPro" id="IPR020846">
    <property type="entry name" value="MFS_dom"/>
</dbReference>
<evidence type="ECO:0000256" key="6">
    <source>
        <dbReference type="SAM" id="Phobius"/>
    </source>
</evidence>
<dbReference type="PANTHER" id="PTHR48021">
    <property type="match status" value="1"/>
</dbReference>
<dbReference type="NCBIfam" id="TIGR00879">
    <property type="entry name" value="SP"/>
    <property type="match status" value="1"/>
</dbReference>
<comment type="similarity">
    <text evidence="5">Belongs to the major facilitator superfamily. Sugar transporter (TC 2.A.1.1) family.</text>
</comment>
<dbReference type="InterPro" id="IPR003663">
    <property type="entry name" value="Sugar/inositol_transpt"/>
</dbReference>
<dbReference type="Proteomes" id="UP000694888">
    <property type="component" value="Unplaced"/>
</dbReference>
<proteinExistence type="inferred from homology"/>
<keyword evidence="2 6" id="KW-0812">Transmembrane</keyword>
<dbReference type="SUPFAM" id="SSF103473">
    <property type="entry name" value="MFS general substrate transporter"/>
    <property type="match status" value="1"/>
</dbReference>
<name>A0ABM0JUP3_APLCA</name>
<evidence type="ECO:0000256" key="1">
    <source>
        <dbReference type="ARBA" id="ARBA00004141"/>
    </source>
</evidence>
<dbReference type="InterPro" id="IPR044775">
    <property type="entry name" value="MFS_ERD6/Tret1-like"/>
</dbReference>
<dbReference type="PANTHER" id="PTHR48021:SF1">
    <property type="entry name" value="GH07001P-RELATED"/>
    <property type="match status" value="1"/>
</dbReference>
<dbReference type="PROSITE" id="PS00216">
    <property type="entry name" value="SUGAR_TRANSPORT_1"/>
    <property type="match status" value="2"/>
</dbReference>
<comment type="subcellular location">
    <subcellularLocation>
        <location evidence="1">Membrane</location>
        <topology evidence="1">Multi-pass membrane protein</topology>
    </subcellularLocation>
</comment>
<feature type="transmembrane region" description="Helical" evidence="6">
    <location>
        <begin position="63"/>
        <end position="83"/>
    </location>
</feature>
<feature type="transmembrane region" description="Helical" evidence="6">
    <location>
        <begin position="90"/>
        <end position="110"/>
    </location>
</feature>
<dbReference type="PROSITE" id="PS50850">
    <property type="entry name" value="MFS"/>
    <property type="match status" value="1"/>
</dbReference>
<evidence type="ECO:0000313" key="9">
    <source>
        <dbReference type="RefSeq" id="XP_005101931.1"/>
    </source>
</evidence>
<keyword evidence="5" id="KW-0813">Transport</keyword>
<gene>
    <name evidence="9" type="primary">LOC101846514</name>
</gene>
<evidence type="ECO:0000313" key="8">
    <source>
        <dbReference type="Proteomes" id="UP000694888"/>
    </source>
</evidence>
<keyword evidence="8" id="KW-1185">Reference proteome</keyword>
<dbReference type="InterPro" id="IPR036259">
    <property type="entry name" value="MFS_trans_sf"/>
</dbReference>
<dbReference type="PROSITE" id="PS00217">
    <property type="entry name" value="SUGAR_TRANSPORT_2"/>
    <property type="match status" value="1"/>
</dbReference>
<sequence length="464" mass="50535">MADKQTAGRVINTKYEGSHQKLIFIAFCALLGAMNFGLAIGYSSPAIPSMIKRGVIKKEDSSWFGSLLTIGALLGGPLGGWLIEKAGRKLSLTFLSIPFAAGFFIIASASETYQCNFGRFLTGIGSGMVTVCVPMYIAEISTPSMRGILGSSVQLLITIGIAAAYILGSFFEWRWLANLCIIPSVLGGLLTFFIPETPRWLLMKNRKADAFKALSSLRDPHTDVSEECKEIEEGSDPEESVSFSEMLMKRELSHPIFLVVCIMIFQQLSGINAVMFYSISIFETAVGDFAYAATEIIGIVQIFATIVAVYLMDSAGRKKLLHIGGLVMALTLFLFGLYYKLSSSGYLGQSLKTWLPVCCLTTYIIGFSLGWGPVPVLIMSEMIPTRCKGTAGSVAIIASWGSAFIVTSQFATFQQIMGNDGIFYFFSICCAIAVWFVGKYIPETKGKSLEDIEMYFAGKGTILV</sequence>
<dbReference type="Pfam" id="PF00083">
    <property type="entry name" value="Sugar_tr"/>
    <property type="match status" value="1"/>
</dbReference>
<feature type="transmembrane region" description="Helical" evidence="6">
    <location>
        <begin position="289"/>
        <end position="311"/>
    </location>
</feature>
<feature type="transmembrane region" description="Helical" evidence="6">
    <location>
        <begin position="422"/>
        <end position="441"/>
    </location>
</feature>
<evidence type="ECO:0000256" key="2">
    <source>
        <dbReference type="ARBA" id="ARBA00022692"/>
    </source>
</evidence>
<dbReference type="GeneID" id="101846514"/>
<feature type="transmembrane region" description="Helical" evidence="6">
    <location>
        <begin position="390"/>
        <end position="410"/>
    </location>
</feature>
<dbReference type="CDD" id="cd17358">
    <property type="entry name" value="MFS_GLUT6_8_Class3_like"/>
    <property type="match status" value="1"/>
</dbReference>
<feature type="transmembrane region" description="Helical" evidence="6">
    <location>
        <begin position="21"/>
        <end position="43"/>
    </location>
</feature>